<sequence length="276" mass="31665">QQNKLEGNQYKCTLAKCRPDEEYKVQLCAQTIVQYEYMDNMITNGTDDSDEPDELLSKPLSVRMLKSQDLLRSFQANFEFNHNDSNENIFRKQNEMKSLGKINVKWEVSDSKNILYYILQWHSSKDLCIQQKIVKNDETSSTIDALDEKQRYSIGIIIVTDDNHRLSYEELTIPIPGEPDAPNLWLVKTSDTSFTVEWSEPKLYGIPVIGFQLYIEGKKNGDIIQVNLRRAEIPSRINRSYQVTVCALTNNPLRSRSVMSATLSVITTPTTSLIPT</sequence>
<keyword evidence="1" id="KW-0677">Repeat</keyword>
<dbReference type="SUPFAM" id="SSF49265">
    <property type="entry name" value="Fibronectin type III"/>
    <property type="match status" value="1"/>
</dbReference>
<dbReference type="AlphaFoldDB" id="A0A8S3GMX4"/>
<dbReference type="InterPro" id="IPR036116">
    <property type="entry name" value="FN3_sf"/>
</dbReference>
<protein>
    <recommendedName>
        <fullName evidence="4">Fibronectin type-III domain-containing protein</fullName>
    </recommendedName>
</protein>
<dbReference type="Gene3D" id="2.60.40.10">
    <property type="entry name" value="Immunoglobulins"/>
    <property type="match status" value="2"/>
</dbReference>
<gene>
    <name evidence="2" type="ORF">SMN809_LOCUS65171</name>
</gene>
<dbReference type="Proteomes" id="UP000676336">
    <property type="component" value="Unassembled WGS sequence"/>
</dbReference>
<evidence type="ECO:0000313" key="3">
    <source>
        <dbReference type="Proteomes" id="UP000676336"/>
    </source>
</evidence>
<feature type="non-terminal residue" evidence="2">
    <location>
        <position position="276"/>
    </location>
</feature>
<dbReference type="InterPro" id="IPR050991">
    <property type="entry name" value="ECM_Regulatory_Proteins"/>
</dbReference>
<dbReference type="EMBL" id="CAJOBI010305284">
    <property type="protein sequence ID" value="CAF5167803.1"/>
    <property type="molecule type" value="Genomic_DNA"/>
</dbReference>
<proteinExistence type="predicted"/>
<evidence type="ECO:0000256" key="1">
    <source>
        <dbReference type="ARBA" id="ARBA00022737"/>
    </source>
</evidence>
<comment type="caution">
    <text evidence="2">The sequence shown here is derived from an EMBL/GenBank/DDBJ whole genome shotgun (WGS) entry which is preliminary data.</text>
</comment>
<reference evidence="2" key="1">
    <citation type="submission" date="2021-02" db="EMBL/GenBank/DDBJ databases">
        <authorList>
            <person name="Nowell W R."/>
        </authorList>
    </citation>
    <scope>NUCLEOTIDE SEQUENCE</scope>
</reference>
<evidence type="ECO:0008006" key="4">
    <source>
        <dbReference type="Google" id="ProtNLM"/>
    </source>
</evidence>
<dbReference type="PANTHER" id="PTHR46708">
    <property type="entry name" value="TENASCIN"/>
    <property type="match status" value="1"/>
</dbReference>
<accession>A0A8S3GMX4</accession>
<dbReference type="InterPro" id="IPR013783">
    <property type="entry name" value="Ig-like_fold"/>
</dbReference>
<feature type="non-terminal residue" evidence="2">
    <location>
        <position position="1"/>
    </location>
</feature>
<dbReference type="PANTHER" id="PTHR46708:SF2">
    <property type="entry name" value="FIBRONECTIN TYPE-III DOMAIN-CONTAINING PROTEIN"/>
    <property type="match status" value="1"/>
</dbReference>
<organism evidence="2 3">
    <name type="scientific">Rotaria magnacalcarata</name>
    <dbReference type="NCBI Taxonomy" id="392030"/>
    <lineage>
        <taxon>Eukaryota</taxon>
        <taxon>Metazoa</taxon>
        <taxon>Spiralia</taxon>
        <taxon>Gnathifera</taxon>
        <taxon>Rotifera</taxon>
        <taxon>Eurotatoria</taxon>
        <taxon>Bdelloidea</taxon>
        <taxon>Philodinida</taxon>
        <taxon>Philodinidae</taxon>
        <taxon>Rotaria</taxon>
    </lineage>
</organism>
<name>A0A8S3GMX4_9BILA</name>
<evidence type="ECO:0000313" key="2">
    <source>
        <dbReference type="EMBL" id="CAF5167803.1"/>
    </source>
</evidence>